<dbReference type="AlphaFoldDB" id="A0A812R472"/>
<organism evidence="2 3">
    <name type="scientific">Symbiodinium necroappetens</name>
    <dbReference type="NCBI Taxonomy" id="1628268"/>
    <lineage>
        <taxon>Eukaryota</taxon>
        <taxon>Sar</taxon>
        <taxon>Alveolata</taxon>
        <taxon>Dinophyceae</taxon>
        <taxon>Suessiales</taxon>
        <taxon>Symbiodiniaceae</taxon>
        <taxon>Symbiodinium</taxon>
    </lineage>
</organism>
<feature type="non-terminal residue" evidence="2">
    <location>
        <position position="90"/>
    </location>
</feature>
<feature type="compositionally biased region" description="Basic and acidic residues" evidence="1">
    <location>
        <begin position="9"/>
        <end position="34"/>
    </location>
</feature>
<dbReference type="OrthoDB" id="10467377at2759"/>
<comment type="caution">
    <text evidence="2">The sequence shown here is derived from an EMBL/GenBank/DDBJ whole genome shotgun (WGS) entry which is preliminary data.</text>
</comment>
<reference evidence="2" key="1">
    <citation type="submission" date="2021-02" db="EMBL/GenBank/DDBJ databases">
        <authorList>
            <person name="Dougan E. K."/>
            <person name="Rhodes N."/>
            <person name="Thang M."/>
            <person name="Chan C."/>
        </authorList>
    </citation>
    <scope>NUCLEOTIDE SEQUENCE</scope>
</reference>
<feature type="compositionally biased region" description="Polar residues" evidence="1">
    <location>
        <begin position="41"/>
        <end position="63"/>
    </location>
</feature>
<evidence type="ECO:0000313" key="2">
    <source>
        <dbReference type="EMBL" id="CAE7420263.1"/>
    </source>
</evidence>
<feature type="non-terminal residue" evidence="2">
    <location>
        <position position="1"/>
    </location>
</feature>
<gene>
    <name evidence="2" type="ORF">SNEC2469_LOCUS11535</name>
</gene>
<name>A0A812R472_9DINO</name>
<accession>A0A812R472</accession>
<keyword evidence="3" id="KW-1185">Reference proteome</keyword>
<protein>
    <submittedName>
        <fullName evidence="2">Uncharacterized protein</fullName>
    </submittedName>
</protein>
<proteinExistence type="predicted"/>
<dbReference type="EMBL" id="CAJNJA010018323">
    <property type="protein sequence ID" value="CAE7420263.1"/>
    <property type="molecule type" value="Genomic_DNA"/>
</dbReference>
<dbReference type="Proteomes" id="UP000601435">
    <property type="component" value="Unassembled WGS sequence"/>
</dbReference>
<evidence type="ECO:0000256" key="1">
    <source>
        <dbReference type="SAM" id="MobiDB-lite"/>
    </source>
</evidence>
<sequence length="90" mass="9850">SSTLMVRSLTDRIDHMIKDLTRRGREEKNEDRLRSPGPHHLNSSSFLKTPLSSPPSGHKSNSFLKGESAFQMSGSGIDNSNEGQGDGLEP</sequence>
<feature type="region of interest" description="Disordered" evidence="1">
    <location>
        <begin position="1"/>
        <end position="90"/>
    </location>
</feature>
<evidence type="ECO:0000313" key="3">
    <source>
        <dbReference type="Proteomes" id="UP000601435"/>
    </source>
</evidence>
<feature type="compositionally biased region" description="Polar residues" evidence="1">
    <location>
        <begin position="70"/>
        <end position="83"/>
    </location>
</feature>